<dbReference type="GO" id="GO:0016747">
    <property type="term" value="F:acyltransferase activity, transferring groups other than amino-acyl groups"/>
    <property type="evidence" value="ECO:0007669"/>
    <property type="project" value="InterPro"/>
</dbReference>
<dbReference type="KEGG" id="chu:CHU_2452"/>
<dbReference type="OrthoDB" id="9795199at2"/>
<dbReference type="EC" id="2.3.1.-" evidence="2"/>
<dbReference type="SUPFAM" id="SSF55729">
    <property type="entry name" value="Acyl-CoA N-acyltransferases (Nat)"/>
    <property type="match status" value="1"/>
</dbReference>
<evidence type="ECO:0000313" key="2">
    <source>
        <dbReference type="EMBL" id="ABG59707.1"/>
    </source>
</evidence>
<evidence type="ECO:0000259" key="1">
    <source>
        <dbReference type="PROSITE" id="PS51186"/>
    </source>
</evidence>
<name>A0A6N4STC3_CYTH3</name>
<proteinExistence type="predicted"/>
<accession>A0A6N4STC3</accession>
<protein>
    <submittedName>
        <fullName evidence="2">Acetyltransferase</fullName>
        <ecNumber evidence="2">2.3.1.-</ecNumber>
    </submittedName>
</protein>
<feature type="domain" description="N-acetyltransferase" evidence="1">
    <location>
        <begin position="18"/>
        <end position="175"/>
    </location>
</feature>
<organism evidence="2 3">
    <name type="scientific">Cytophaga hutchinsonii (strain ATCC 33406 / DSM 1761 / CIP 103989 / NBRC 15051 / NCIMB 9469 / D465)</name>
    <dbReference type="NCBI Taxonomy" id="269798"/>
    <lineage>
        <taxon>Bacteria</taxon>
        <taxon>Pseudomonadati</taxon>
        <taxon>Bacteroidota</taxon>
        <taxon>Cytophagia</taxon>
        <taxon>Cytophagales</taxon>
        <taxon>Cytophagaceae</taxon>
        <taxon>Cytophaga</taxon>
    </lineage>
</organism>
<sequence length="185" mass="21433">MSQQFPDWQPQGLENNLLKLVPLAKADFDTLFEVASDPLIWEQHPTKDRYKKEVFQLFFDGALGGNTAFIIIDKATGRIIGSTRYYDYKPEQASIAIGYTFLNRDYWGGRYNRSAKKLLLDYAFHYVDTVYFHIGANNLRSQKAILNIGATKVGEVDFDYYGKKVLHYEYAITKADWLHTLKQQL</sequence>
<dbReference type="Proteomes" id="UP000001822">
    <property type="component" value="Chromosome"/>
</dbReference>
<dbReference type="EMBL" id="CP000383">
    <property type="protein sequence ID" value="ABG59707.1"/>
    <property type="molecule type" value="Genomic_DNA"/>
</dbReference>
<evidence type="ECO:0000313" key="3">
    <source>
        <dbReference type="Proteomes" id="UP000001822"/>
    </source>
</evidence>
<dbReference type="AlphaFoldDB" id="A0A6N4STC3"/>
<reference evidence="2 3" key="1">
    <citation type="journal article" date="2007" name="Appl. Environ. Microbiol.">
        <title>Genome sequence of the cellulolytic gliding bacterium Cytophaga hutchinsonii.</title>
        <authorList>
            <person name="Xie G."/>
            <person name="Bruce D.C."/>
            <person name="Challacombe J.F."/>
            <person name="Chertkov O."/>
            <person name="Detter J.C."/>
            <person name="Gilna P."/>
            <person name="Han C.S."/>
            <person name="Lucas S."/>
            <person name="Misra M."/>
            <person name="Myers G.L."/>
            <person name="Richardson P."/>
            <person name="Tapia R."/>
            <person name="Thayer N."/>
            <person name="Thompson L.S."/>
            <person name="Brettin T.S."/>
            <person name="Henrissat B."/>
            <person name="Wilson D.B."/>
            <person name="McBride M.J."/>
        </authorList>
    </citation>
    <scope>NUCLEOTIDE SEQUENCE [LARGE SCALE GENOMIC DNA]</scope>
    <source>
        <strain evidence="3">ATCC 33406 / DSM 1761 / CIP 103989 / NBRC 15051 / NCIMB 9469 / D465</strain>
    </source>
</reference>
<dbReference type="Gene3D" id="3.40.630.30">
    <property type="match status" value="1"/>
</dbReference>
<keyword evidence="2" id="KW-0012">Acyltransferase</keyword>
<dbReference type="PANTHER" id="PTHR43610">
    <property type="entry name" value="BLL6696 PROTEIN"/>
    <property type="match status" value="1"/>
</dbReference>
<gene>
    <name evidence="2" type="ordered locus">CHU_2452</name>
</gene>
<dbReference type="RefSeq" id="WP_011585821.1">
    <property type="nucleotide sequence ID" value="NC_008255.1"/>
</dbReference>
<dbReference type="Pfam" id="PF13302">
    <property type="entry name" value="Acetyltransf_3"/>
    <property type="match status" value="1"/>
</dbReference>
<dbReference type="PROSITE" id="PS51186">
    <property type="entry name" value="GNAT"/>
    <property type="match status" value="1"/>
</dbReference>
<dbReference type="PANTHER" id="PTHR43610:SF1">
    <property type="entry name" value="N-ACETYLTRANSFERASE DOMAIN-CONTAINING PROTEIN"/>
    <property type="match status" value="1"/>
</dbReference>
<dbReference type="InterPro" id="IPR016181">
    <property type="entry name" value="Acyl_CoA_acyltransferase"/>
</dbReference>
<keyword evidence="2" id="KW-0808">Transferase</keyword>
<keyword evidence="3" id="KW-1185">Reference proteome</keyword>
<dbReference type="InterPro" id="IPR000182">
    <property type="entry name" value="GNAT_dom"/>
</dbReference>